<evidence type="ECO:0000313" key="3">
    <source>
        <dbReference type="EMBL" id="TLU66195.1"/>
    </source>
</evidence>
<proteinExistence type="predicted"/>
<dbReference type="GO" id="GO:0006508">
    <property type="term" value="P:proteolysis"/>
    <property type="evidence" value="ECO:0007669"/>
    <property type="project" value="InterPro"/>
</dbReference>
<dbReference type="GO" id="GO:0008235">
    <property type="term" value="F:metalloexopeptidase activity"/>
    <property type="evidence" value="ECO:0007669"/>
    <property type="project" value="InterPro"/>
</dbReference>
<dbReference type="PANTHER" id="PTHR12147">
    <property type="entry name" value="METALLOPEPTIDASE M28 FAMILY MEMBER"/>
    <property type="match status" value="1"/>
</dbReference>
<evidence type="ECO:0000256" key="1">
    <source>
        <dbReference type="SAM" id="SignalP"/>
    </source>
</evidence>
<name>A0A5R9IKZ5_9GAMM</name>
<dbReference type="InterPro" id="IPR007484">
    <property type="entry name" value="Peptidase_M28"/>
</dbReference>
<dbReference type="OrthoDB" id="1521787at2"/>
<dbReference type="SUPFAM" id="SSF53187">
    <property type="entry name" value="Zn-dependent exopeptidases"/>
    <property type="match status" value="1"/>
</dbReference>
<dbReference type="AlphaFoldDB" id="A0A5R9IKZ5"/>
<comment type="caution">
    <text evidence="3">The sequence shown here is derived from an EMBL/GenBank/DDBJ whole genome shotgun (WGS) entry which is preliminary data.</text>
</comment>
<evidence type="ECO:0000313" key="4">
    <source>
        <dbReference type="Proteomes" id="UP000307790"/>
    </source>
</evidence>
<dbReference type="RefSeq" id="WP_138319071.1">
    <property type="nucleotide sequence ID" value="NZ_VCBC01000005.1"/>
</dbReference>
<reference evidence="3 4" key="1">
    <citation type="submission" date="2019-05" db="EMBL/GenBank/DDBJ databases">
        <title>Genome sequences of Thalassotalea litorea 1K03283.</title>
        <authorList>
            <person name="Zhang D."/>
        </authorList>
    </citation>
    <scope>NUCLEOTIDE SEQUENCE [LARGE SCALE GENOMIC DNA]</scope>
    <source>
        <strain evidence="3 4">MCCC 1K03283</strain>
    </source>
</reference>
<dbReference type="Pfam" id="PF04389">
    <property type="entry name" value="Peptidase_M28"/>
    <property type="match status" value="1"/>
</dbReference>
<protein>
    <submittedName>
        <fullName evidence="3">M28 family peptidase</fullName>
    </submittedName>
</protein>
<gene>
    <name evidence="3" type="ORF">FE810_05620</name>
</gene>
<dbReference type="Proteomes" id="UP000307790">
    <property type="component" value="Unassembled WGS sequence"/>
</dbReference>
<feature type="chain" id="PRO_5024374985" evidence="1">
    <location>
        <begin position="21"/>
        <end position="310"/>
    </location>
</feature>
<feature type="signal peptide" evidence="1">
    <location>
        <begin position="1"/>
        <end position="20"/>
    </location>
</feature>
<dbReference type="InterPro" id="IPR045175">
    <property type="entry name" value="M28_fam"/>
</dbReference>
<evidence type="ECO:0000259" key="2">
    <source>
        <dbReference type="Pfam" id="PF04389"/>
    </source>
</evidence>
<organism evidence="3 4">
    <name type="scientific">Thalassotalea litorea</name>
    <dbReference type="NCBI Taxonomy" id="2020715"/>
    <lineage>
        <taxon>Bacteria</taxon>
        <taxon>Pseudomonadati</taxon>
        <taxon>Pseudomonadota</taxon>
        <taxon>Gammaproteobacteria</taxon>
        <taxon>Alteromonadales</taxon>
        <taxon>Colwelliaceae</taxon>
        <taxon>Thalassotalea</taxon>
    </lineage>
</organism>
<dbReference type="PANTHER" id="PTHR12147:SF26">
    <property type="entry name" value="PEPTIDASE M28 DOMAIN-CONTAINING PROTEIN"/>
    <property type="match status" value="1"/>
</dbReference>
<sequence length="310" mass="35313">MLNRLLIGFLLLFSTFTVLACTNIGSVAWNHLNQLASEEMAGRGPGQKGHKLAQNYIEKTFVSLSSYRLTRQEFIYQSHFNEKTGVNWYVSRKGLQPNLGFIAITAHYDHLGTNSNKTYYGADDNASGTAAILALAQCLDKVQLRHSVIIIAIDREEHGLYGAKSFIHDNPHLIEQFRVNVNLDMVGHGNNNRHYWLTGTRRWPDFAAIVERTNANVMVPFKPRRTLFTDKRSVSRGKIDLHRASDHYEFFKVGVPYLFITGENHKDYHQQTDTLASINADFYQFGIRSIAQLIMQLDQNLQPKKQVAAN</sequence>
<keyword evidence="1" id="KW-0732">Signal</keyword>
<keyword evidence="4" id="KW-1185">Reference proteome</keyword>
<dbReference type="Gene3D" id="3.40.630.10">
    <property type="entry name" value="Zn peptidases"/>
    <property type="match status" value="1"/>
</dbReference>
<dbReference type="EMBL" id="VCBC01000005">
    <property type="protein sequence ID" value="TLU66195.1"/>
    <property type="molecule type" value="Genomic_DNA"/>
</dbReference>
<accession>A0A5R9IKZ5</accession>
<feature type="domain" description="Peptidase M28" evidence="2">
    <location>
        <begin position="101"/>
        <end position="284"/>
    </location>
</feature>
<dbReference type="PROSITE" id="PS51257">
    <property type="entry name" value="PROKAR_LIPOPROTEIN"/>
    <property type="match status" value="1"/>
</dbReference>